<evidence type="ECO:0000313" key="4">
    <source>
        <dbReference type="Proteomes" id="UP000248196"/>
    </source>
</evidence>
<accession>A0A318P4H6</accession>
<feature type="region of interest" description="Disordered" evidence="1">
    <location>
        <begin position="50"/>
        <end position="69"/>
    </location>
</feature>
<gene>
    <name evidence="3" type="ORF">CT690_06305</name>
</gene>
<comment type="caution">
    <text evidence="3">The sequence shown here is derived from an EMBL/GenBank/DDBJ whole genome shotgun (WGS) entry which is preliminary data.</text>
</comment>
<name>A0A318P4H6_SERPL</name>
<dbReference type="Proteomes" id="UP000248196">
    <property type="component" value="Unassembled WGS sequence"/>
</dbReference>
<proteinExistence type="predicted"/>
<dbReference type="EMBL" id="PESE01000001">
    <property type="protein sequence ID" value="PYD40884.1"/>
    <property type="molecule type" value="Genomic_DNA"/>
</dbReference>
<keyword evidence="2" id="KW-1133">Transmembrane helix</keyword>
<feature type="transmembrane region" description="Helical" evidence="2">
    <location>
        <begin position="7"/>
        <end position="27"/>
    </location>
</feature>
<sequence length="69" mass="7729">MSYNQKAWLSVLVLCSVFWLVVIGSIFSANRVFERTQQQSLEALTAQTSHHYHANPTSGHSLQARTPAL</sequence>
<protein>
    <submittedName>
        <fullName evidence="3">Uncharacterized protein</fullName>
    </submittedName>
</protein>
<keyword evidence="2" id="KW-0472">Membrane</keyword>
<dbReference type="RefSeq" id="WP_041417052.1">
    <property type="nucleotide sequence ID" value="NZ_CP185735.1"/>
</dbReference>
<organism evidence="3 4">
    <name type="scientific">Serratia plymuthica</name>
    <dbReference type="NCBI Taxonomy" id="82996"/>
    <lineage>
        <taxon>Bacteria</taxon>
        <taxon>Pseudomonadati</taxon>
        <taxon>Pseudomonadota</taxon>
        <taxon>Gammaproteobacteria</taxon>
        <taxon>Enterobacterales</taxon>
        <taxon>Yersiniaceae</taxon>
        <taxon>Serratia</taxon>
    </lineage>
</organism>
<dbReference type="AlphaFoldDB" id="A0A318P4H6"/>
<evidence type="ECO:0000256" key="1">
    <source>
        <dbReference type="SAM" id="MobiDB-lite"/>
    </source>
</evidence>
<dbReference type="OrthoDB" id="6493245at2"/>
<reference evidence="3 4" key="1">
    <citation type="submission" date="2017-11" db="EMBL/GenBank/DDBJ databases">
        <title>Genome sequence of the oocydin A producing rhizobacterium Serratia plymuthica 4Rx5.</title>
        <authorList>
            <person name="Matilla M.A."/>
            <person name="Udaondo Z."/>
            <person name="Salmond G.P.C."/>
        </authorList>
    </citation>
    <scope>NUCLEOTIDE SEQUENCE [LARGE SCALE GENOMIC DNA]</scope>
    <source>
        <strain evidence="3 4">4Rx5</strain>
    </source>
</reference>
<keyword evidence="2" id="KW-0812">Transmembrane</keyword>
<evidence type="ECO:0000256" key="2">
    <source>
        <dbReference type="SAM" id="Phobius"/>
    </source>
</evidence>
<evidence type="ECO:0000313" key="3">
    <source>
        <dbReference type="EMBL" id="PYD40884.1"/>
    </source>
</evidence>